<dbReference type="EMBL" id="CP018077">
    <property type="protein sequence ID" value="APE45618.1"/>
    <property type="molecule type" value="Genomic_DNA"/>
</dbReference>
<geneLocation type="plasmid" evidence="3 4">
    <name>unnamed1</name>
</geneLocation>
<evidence type="ECO:0000256" key="1">
    <source>
        <dbReference type="ARBA" id="ARBA00023002"/>
    </source>
</evidence>
<protein>
    <recommendedName>
        <fullName evidence="2">FAD dependent oxidoreductase domain-containing protein</fullName>
    </recommendedName>
</protein>
<dbReference type="RefSeq" id="WP_071973953.1">
    <property type="nucleotide sequence ID" value="NZ_CP018077.1"/>
</dbReference>
<dbReference type="GO" id="GO:0005737">
    <property type="term" value="C:cytoplasm"/>
    <property type="evidence" value="ECO:0007669"/>
    <property type="project" value="TreeGrafter"/>
</dbReference>
<keyword evidence="4" id="KW-1185">Reference proteome</keyword>
<dbReference type="PRINTS" id="PR00420">
    <property type="entry name" value="RNGMNOXGNASE"/>
</dbReference>
<dbReference type="PANTHER" id="PTHR13847">
    <property type="entry name" value="SARCOSINE DEHYDROGENASE-RELATED"/>
    <property type="match status" value="1"/>
</dbReference>
<name>A0A1J0WMT8_9RHOB</name>
<evidence type="ECO:0000313" key="4">
    <source>
        <dbReference type="Proteomes" id="UP000181897"/>
    </source>
</evidence>
<keyword evidence="3" id="KW-0614">Plasmid</keyword>
<gene>
    <name evidence="3" type="ORF">BOO69_18800</name>
</gene>
<dbReference type="SUPFAM" id="SSF51905">
    <property type="entry name" value="FAD/NAD(P)-binding domain"/>
    <property type="match status" value="1"/>
</dbReference>
<reference evidence="3 4" key="1">
    <citation type="submission" date="2016-11" db="EMBL/GenBank/DDBJ databases">
        <title>Complete genome sequence of Sulfitobacter sp. AM1-D1, a toxic bacteria associated with marine dinoflagellate Alexandrium minutum in East China Sea.</title>
        <authorList>
            <person name="Yang Q."/>
            <person name="Zhang X."/>
            <person name="Tian X."/>
        </authorList>
    </citation>
    <scope>NUCLEOTIDE SEQUENCE [LARGE SCALE GENOMIC DNA]</scope>
    <source>
        <strain evidence="3 4">AM1-D1</strain>
        <plasmid evidence="3 4">unnamed1</plasmid>
    </source>
</reference>
<dbReference type="InterPro" id="IPR006076">
    <property type="entry name" value="FAD-dep_OxRdtase"/>
</dbReference>
<evidence type="ECO:0000313" key="3">
    <source>
        <dbReference type="EMBL" id="APE45618.1"/>
    </source>
</evidence>
<dbReference type="AlphaFoldDB" id="A0A1J0WMT8"/>
<accession>A0A1J0WMT8</accession>
<dbReference type="Gene3D" id="3.50.50.60">
    <property type="entry name" value="FAD/NAD(P)-binding domain"/>
    <property type="match status" value="1"/>
</dbReference>
<dbReference type="InterPro" id="IPR036188">
    <property type="entry name" value="FAD/NAD-bd_sf"/>
</dbReference>
<evidence type="ECO:0000259" key="2">
    <source>
        <dbReference type="Pfam" id="PF01266"/>
    </source>
</evidence>
<feature type="domain" description="FAD dependent oxidoreductase" evidence="2">
    <location>
        <begin position="28"/>
        <end position="382"/>
    </location>
</feature>
<dbReference type="GO" id="GO:0016491">
    <property type="term" value="F:oxidoreductase activity"/>
    <property type="evidence" value="ECO:0007669"/>
    <property type="project" value="UniProtKB-KW"/>
</dbReference>
<dbReference type="Proteomes" id="UP000181897">
    <property type="component" value="Plasmid unnamed1"/>
</dbReference>
<keyword evidence="1" id="KW-0560">Oxidoreductase</keyword>
<sequence>MPKLIQTPYWWEEAPPRSIPEPPPPRTDVVVVGGGFTGLNAAIALRRAGVDVTVIEAETFGFGASSRNAGHVSSGVNLGKSASTSKVRSPLEKRLPAGVFDRLKEEAAASFDFVEGRVQELPEAAQYRRSGRVVCAVLPAHFAAYRDKARKMTRDGATLYPVERQRQVIGSDLYHGVMTIDRAGQLHPGKYLQGLVDLAQSEGAQLCSNRRVERIDRRPGGFRVSAGGAQVDCEQVFIATNGYSDGLRPWVRRRIIPAASYIIVTDDLPDGMMHELLPEGRTAVDSRRLLSYFRPTPDGRRILFGGRASLRMRDAGKVAQELAERLHSVFPQTRGVPIRYAWSGRIAFTFDLLPHLGDRDGIVHALGCNGSGVAMQSYLGHLAGLGMAGTKTSAFWNLDFPTIPFYRETPWFLPAVTGWYRARDAIERATGF</sequence>
<dbReference type="Gene3D" id="3.30.9.10">
    <property type="entry name" value="D-Amino Acid Oxidase, subunit A, domain 2"/>
    <property type="match status" value="1"/>
</dbReference>
<dbReference type="Pfam" id="PF01266">
    <property type="entry name" value="DAO"/>
    <property type="match status" value="1"/>
</dbReference>
<dbReference type="PANTHER" id="PTHR13847:SF281">
    <property type="entry name" value="FAD DEPENDENT OXIDOREDUCTASE DOMAIN-CONTAINING PROTEIN"/>
    <property type="match status" value="1"/>
</dbReference>
<dbReference type="KEGG" id="suam:BOO69_18800"/>
<organism evidence="3 4">
    <name type="scientific">Sulfitobacter alexandrii</name>
    <dbReference type="NCBI Taxonomy" id="1917485"/>
    <lineage>
        <taxon>Bacteria</taxon>
        <taxon>Pseudomonadati</taxon>
        <taxon>Pseudomonadota</taxon>
        <taxon>Alphaproteobacteria</taxon>
        <taxon>Rhodobacterales</taxon>
        <taxon>Roseobacteraceae</taxon>
        <taxon>Sulfitobacter</taxon>
    </lineage>
</organism>
<dbReference type="OrthoDB" id="9806601at2"/>
<proteinExistence type="predicted"/>